<accession>A0A5C6SEM3</accession>
<dbReference type="Proteomes" id="UP000321331">
    <property type="component" value="Unassembled WGS sequence"/>
</dbReference>
<reference evidence="1 2" key="1">
    <citation type="submission" date="2019-07" db="EMBL/GenBank/DDBJ databases">
        <title>The First High-Quality Draft Genome Sequence of the Causal Agent of the Current Panama Disease Epidemic.</title>
        <authorList>
            <person name="Warmington R.J."/>
            <person name="Kay W."/>
            <person name="Jeffries A."/>
            <person name="Bebber D."/>
            <person name="Moore K."/>
            <person name="Studholme D.J."/>
        </authorList>
    </citation>
    <scope>NUCLEOTIDE SEQUENCE [LARGE SCALE GENOMIC DNA]</scope>
    <source>
        <strain evidence="1 2">TR4</strain>
    </source>
</reference>
<name>A0A5C6SEM3_FUSOC</name>
<dbReference type="AlphaFoldDB" id="A0A5C6SEM3"/>
<feature type="non-terminal residue" evidence="1">
    <location>
        <position position="1"/>
    </location>
</feature>
<proteinExistence type="predicted"/>
<protein>
    <submittedName>
        <fullName evidence="1">Uncharacterized protein</fullName>
    </submittedName>
</protein>
<comment type="caution">
    <text evidence="1">The sequence shown here is derived from an EMBL/GenBank/DDBJ whole genome shotgun (WGS) entry which is preliminary data.</text>
</comment>
<evidence type="ECO:0000313" key="1">
    <source>
        <dbReference type="EMBL" id="TXB96467.1"/>
    </source>
</evidence>
<evidence type="ECO:0000313" key="2">
    <source>
        <dbReference type="Proteomes" id="UP000321331"/>
    </source>
</evidence>
<organism evidence="1 2">
    <name type="scientific">Fusarium oxysporum f. sp. cubense</name>
    <dbReference type="NCBI Taxonomy" id="61366"/>
    <lineage>
        <taxon>Eukaryota</taxon>
        <taxon>Fungi</taxon>
        <taxon>Dikarya</taxon>
        <taxon>Ascomycota</taxon>
        <taxon>Pezizomycotina</taxon>
        <taxon>Sordariomycetes</taxon>
        <taxon>Hypocreomycetidae</taxon>
        <taxon>Hypocreales</taxon>
        <taxon>Nectriaceae</taxon>
        <taxon>Fusarium</taxon>
        <taxon>Fusarium oxysporum species complex</taxon>
    </lineage>
</organism>
<sequence length="92" mass="10616">GYYITNYNLINIIRPVLKQAKGKDYYILYKIAKAIKINFSLRGRLSLVRIAIFKYSLISLINYIDLDYVGGIISLTWLARELSGLKKLEEAL</sequence>
<dbReference type="EMBL" id="VMNF01000014">
    <property type="protein sequence ID" value="TXB96467.1"/>
    <property type="molecule type" value="Genomic_DNA"/>
</dbReference>
<gene>
    <name evidence="1" type="ORF">FocTR4_00011591</name>
</gene>